<gene>
    <name evidence="1" type="ORF">CB695_16315</name>
</gene>
<dbReference type="EMBL" id="AAMIYH010000015">
    <property type="protein sequence ID" value="EDH8303034.1"/>
    <property type="molecule type" value="Genomic_DNA"/>
</dbReference>
<accession>A0A635R876</accession>
<name>A0A635R876_SALET</name>
<organism evidence="1">
    <name type="scientific">Salmonella enterica subsp. enterica serovar Chester</name>
    <dbReference type="NCBI Taxonomy" id="149386"/>
    <lineage>
        <taxon>Bacteria</taxon>
        <taxon>Pseudomonadati</taxon>
        <taxon>Pseudomonadota</taxon>
        <taxon>Gammaproteobacteria</taxon>
        <taxon>Enterobacterales</taxon>
        <taxon>Enterobacteriaceae</taxon>
        <taxon>Salmonella</taxon>
    </lineage>
</organism>
<evidence type="ECO:0000313" key="1">
    <source>
        <dbReference type="EMBL" id="EDH8303034.1"/>
    </source>
</evidence>
<reference evidence="1" key="1">
    <citation type="submission" date="2018-07" db="EMBL/GenBank/DDBJ databases">
        <authorList>
            <person name="Ashton P.M."/>
            <person name="Dallman T."/>
            <person name="Nair S."/>
            <person name="De Pinna E."/>
            <person name="Peters T."/>
            <person name="Grant K."/>
        </authorList>
    </citation>
    <scope>NUCLEOTIDE SEQUENCE</scope>
    <source>
        <strain evidence="1">368335</strain>
    </source>
</reference>
<dbReference type="AlphaFoldDB" id="A0A635R876"/>
<protein>
    <submittedName>
        <fullName evidence="1">Uncharacterized protein</fullName>
    </submittedName>
</protein>
<comment type="caution">
    <text evidence="1">The sequence shown here is derived from an EMBL/GenBank/DDBJ whole genome shotgun (WGS) entry which is preliminary data.</text>
</comment>
<proteinExistence type="predicted"/>
<sequence>MDKQDFDGDQLQVRRLVDTTEMDLALAYRPDNGFMSSTNVDEVSSSMVLHNELISMENRFLRDTEEDLEAGIAIDSELILMAG</sequence>